<dbReference type="PANTHER" id="PTHR34606:SF15">
    <property type="entry name" value="BON DOMAIN-CONTAINING PROTEIN"/>
    <property type="match status" value="1"/>
</dbReference>
<dbReference type="PANTHER" id="PTHR34606">
    <property type="entry name" value="BON DOMAIN-CONTAINING PROTEIN"/>
    <property type="match status" value="1"/>
</dbReference>
<dbReference type="EMBL" id="UINC01090430">
    <property type="protein sequence ID" value="SVC42368.1"/>
    <property type="molecule type" value="Genomic_DNA"/>
</dbReference>
<name>A0A382M147_9ZZZZ</name>
<dbReference type="PROSITE" id="PS51257">
    <property type="entry name" value="PROKAR_LIPOPROTEIN"/>
    <property type="match status" value="1"/>
</dbReference>
<dbReference type="PROSITE" id="PS50914">
    <property type="entry name" value="BON"/>
    <property type="match status" value="1"/>
</dbReference>
<dbReference type="InterPro" id="IPR007055">
    <property type="entry name" value="BON_dom"/>
</dbReference>
<sequence>MKNFFFTLFILIFLSGCVGSSTSGVFGTGVSVALDPRTLGTQIDDSIMQKNLSARLALTEKKYFLQISVKVLDGRIFLGGKVDEPEEKLKITKMAWETKGARSVKNNISIKEKFSFKNTAIDVLITSQLRTALILNKNIKAANFNIDTVKQITYVFGIAHTEDEKREIIQEAKQIVDLKELVTSILLVSDLSRQRE</sequence>
<gene>
    <name evidence="2" type="ORF">METZ01_LOCUS295222</name>
</gene>
<feature type="domain" description="BON" evidence="1">
    <location>
        <begin position="44"/>
        <end position="112"/>
    </location>
</feature>
<reference evidence="2" key="1">
    <citation type="submission" date="2018-05" db="EMBL/GenBank/DDBJ databases">
        <authorList>
            <person name="Lanie J.A."/>
            <person name="Ng W.-L."/>
            <person name="Kazmierczak K.M."/>
            <person name="Andrzejewski T.M."/>
            <person name="Davidsen T.M."/>
            <person name="Wayne K.J."/>
            <person name="Tettelin H."/>
            <person name="Glass J.I."/>
            <person name="Rusch D."/>
            <person name="Podicherti R."/>
            <person name="Tsui H.-C.T."/>
            <person name="Winkler M.E."/>
        </authorList>
    </citation>
    <scope>NUCLEOTIDE SEQUENCE</scope>
</reference>
<proteinExistence type="predicted"/>
<dbReference type="Gene3D" id="3.30.1340.30">
    <property type="match status" value="1"/>
</dbReference>
<accession>A0A382M147</accession>
<dbReference type="Pfam" id="PF04972">
    <property type="entry name" value="BON"/>
    <property type="match status" value="2"/>
</dbReference>
<organism evidence="2">
    <name type="scientific">marine metagenome</name>
    <dbReference type="NCBI Taxonomy" id="408172"/>
    <lineage>
        <taxon>unclassified sequences</taxon>
        <taxon>metagenomes</taxon>
        <taxon>ecological metagenomes</taxon>
    </lineage>
</organism>
<protein>
    <recommendedName>
        <fullName evidence="1">BON domain-containing protein</fullName>
    </recommendedName>
</protein>
<evidence type="ECO:0000259" key="1">
    <source>
        <dbReference type="PROSITE" id="PS50914"/>
    </source>
</evidence>
<dbReference type="InterPro" id="IPR051686">
    <property type="entry name" value="Lipoprotein_DolP"/>
</dbReference>
<evidence type="ECO:0000313" key="2">
    <source>
        <dbReference type="EMBL" id="SVC42368.1"/>
    </source>
</evidence>
<dbReference type="AlphaFoldDB" id="A0A382M147"/>